<dbReference type="EMBL" id="JALJOQ010000003">
    <property type="protein sequence ID" value="KAK9813724.1"/>
    <property type="molecule type" value="Genomic_DNA"/>
</dbReference>
<dbReference type="GO" id="GO:0005737">
    <property type="term" value="C:cytoplasm"/>
    <property type="evidence" value="ECO:0007669"/>
    <property type="project" value="UniProtKB-SubCell"/>
</dbReference>
<keyword evidence="7" id="KW-0288">FMN</keyword>
<evidence type="ECO:0000256" key="5">
    <source>
        <dbReference type="ARBA" id="ARBA00022490"/>
    </source>
</evidence>
<keyword evidence="14" id="KW-1185">Reference proteome</keyword>
<keyword evidence="9" id="KW-0521">NADP</keyword>
<comment type="similarity">
    <text evidence="4">Belongs to the MMACHC family.</text>
</comment>
<dbReference type="AlphaFoldDB" id="A0AAW1PZZ1"/>
<evidence type="ECO:0000256" key="10">
    <source>
        <dbReference type="ARBA" id="ARBA00023002"/>
    </source>
</evidence>
<evidence type="ECO:0000256" key="3">
    <source>
        <dbReference type="ARBA" id="ARBA00004496"/>
    </source>
</evidence>
<dbReference type="PANTHER" id="PTHR31457:SF2">
    <property type="entry name" value="CYANOCOBALAMIN REDUCTASE _ ALKYLCOBALAMIN DEALKYLASE"/>
    <property type="match status" value="1"/>
</dbReference>
<comment type="subcellular location">
    <subcellularLocation>
        <location evidence="3">Cytoplasm</location>
    </subcellularLocation>
</comment>
<dbReference type="Proteomes" id="UP001465755">
    <property type="component" value="Unassembled WGS sequence"/>
</dbReference>
<gene>
    <name evidence="13" type="ORF">WJX73_005448</name>
</gene>
<feature type="region of interest" description="Disordered" evidence="12">
    <location>
        <begin position="211"/>
        <end position="236"/>
    </location>
</feature>
<evidence type="ECO:0000256" key="7">
    <source>
        <dbReference type="ARBA" id="ARBA00022643"/>
    </source>
</evidence>
<comment type="cofactor">
    <cofactor evidence="2">
        <name>FAD</name>
        <dbReference type="ChEBI" id="CHEBI:57692"/>
    </cofactor>
</comment>
<protein>
    <recommendedName>
        <fullName evidence="11">Cyanocobalamin reductase (cyanide-eliminating)</fullName>
    </recommendedName>
</protein>
<evidence type="ECO:0000256" key="2">
    <source>
        <dbReference type="ARBA" id="ARBA00001974"/>
    </source>
</evidence>
<proteinExistence type="inferred from homology"/>
<dbReference type="GO" id="GO:0033787">
    <property type="term" value="F:cyanocobalamin reductase (cyanide-eliminating) (NADP+) activity"/>
    <property type="evidence" value="ECO:0007669"/>
    <property type="project" value="TreeGrafter"/>
</dbReference>
<dbReference type="GO" id="GO:0032451">
    <property type="term" value="F:demethylase activity"/>
    <property type="evidence" value="ECO:0007669"/>
    <property type="project" value="TreeGrafter"/>
</dbReference>
<keyword evidence="5" id="KW-0963">Cytoplasm</keyword>
<dbReference type="Pfam" id="PF16690">
    <property type="entry name" value="MMACHC"/>
    <property type="match status" value="1"/>
</dbReference>
<evidence type="ECO:0000256" key="6">
    <source>
        <dbReference type="ARBA" id="ARBA00022630"/>
    </source>
</evidence>
<keyword evidence="8" id="KW-0274">FAD</keyword>
<evidence type="ECO:0000313" key="13">
    <source>
        <dbReference type="EMBL" id="KAK9813724.1"/>
    </source>
</evidence>
<evidence type="ECO:0000313" key="14">
    <source>
        <dbReference type="Proteomes" id="UP001465755"/>
    </source>
</evidence>
<dbReference type="GO" id="GO:0071949">
    <property type="term" value="F:FAD binding"/>
    <property type="evidence" value="ECO:0007669"/>
    <property type="project" value="TreeGrafter"/>
</dbReference>
<keyword evidence="10" id="KW-0560">Oxidoreductase</keyword>
<accession>A0AAW1PZZ1</accession>
<organism evidence="13 14">
    <name type="scientific">Symbiochloris irregularis</name>
    <dbReference type="NCBI Taxonomy" id="706552"/>
    <lineage>
        <taxon>Eukaryota</taxon>
        <taxon>Viridiplantae</taxon>
        <taxon>Chlorophyta</taxon>
        <taxon>core chlorophytes</taxon>
        <taxon>Trebouxiophyceae</taxon>
        <taxon>Trebouxiales</taxon>
        <taxon>Trebouxiaceae</taxon>
        <taxon>Symbiochloris</taxon>
    </lineage>
</organism>
<evidence type="ECO:0000256" key="9">
    <source>
        <dbReference type="ARBA" id="ARBA00022857"/>
    </source>
</evidence>
<evidence type="ECO:0000256" key="11">
    <source>
        <dbReference type="ARBA" id="ARBA00031313"/>
    </source>
</evidence>
<evidence type="ECO:0000256" key="8">
    <source>
        <dbReference type="ARBA" id="ARBA00022827"/>
    </source>
</evidence>
<dbReference type="InterPro" id="IPR032037">
    <property type="entry name" value="MMACHC"/>
</dbReference>
<evidence type="ECO:0000256" key="1">
    <source>
        <dbReference type="ARBA" id="ARBA00001917"/>
    </source>
</evidence>
<comment type="cofactor">
    <cofactor evidence="1">
        <name>FMN</name>
        <dbReference type="ChEBI" id="CHEBI:58210"/>
    </cofactor>
</comment>
<name>A0AAW1PZZ1_9CHLO</name>
<reference evidence="13 14" key="1">
    <citation type="journal article" date="2024" name="Nat. Commun.">
        <title>Phylogenomics reveals the evolutionary origins of lichenization in chlorophyte algae.</title>
        <authorList>
            <person name="Puginier C."/>
            <person name="Libourel C."/>
            <person name="Otte J."/>
            <person name="Skaloud P."/>
            <person name="Haon M."/>
            <person name="Grisel S."/>
            <person name="Petersen M."/>
            <person name="Berrin J.G."/>
            <person name="Delaux P.M."/>
            <person name="Dal Grande F."/>
            <person name="Keller J."/>
        </authorList>
    </citation>
    <scope>NUCLEOTIDE SEQUENCE [LARGE SCALE GENOMIC DNA]</scope>
    <source>
        <strain evidence="13 14">SAG 2036</strain>
    </source>
</reference>
<sequence>MTAPWPLSGRRGGCAAVGRDSQADYQTILRGVQDRLQRAGFDIVEPLCLGWYNEAVEDLQDSQIPLNTAPGAQTLAVLVGNSKNMWTHLLEACRESPALLASQDPVDSYCERTIQAATSAEQRKTRIFYSHEEIAGGGYVAMQRLADITGCAYNDNLSHLSLHPRFGPWFALRALIVFDGVKYTGQRKPRLPNPMCRQTASYVKTAVRTARTPSLAERSSSQELAEGLRQSEDADQDAEVMAEVMRRRWRKWVAVRDAPSPGHPWRYPEDMITYHYTSNKGVLAEAVKRFGRSSLSRTSSSLSRATISSLR</sequence>
<evidence type="ECO:0000256" key="12">
    <source>
        <dbReference type="SAM" id="MobiDB-lite"/>
    </source>
</evidence>
<dbReference type="GO" id="GO:0009235">
    <property type="term" value="P:cobalamin metabolic process"/>
    <property type="evidence" value="ECO:0007669"/>
    <property type="project" value="TreeGrafter"/>
</dbReference>
<comment type="caution">
    <text evidence="13">The sequence shown here is derived from an EMBL/GenBank/DDBJ whole genome shotgun (WGS) entry which is preliminary data.</text>
</comment>
<dbReference type="PANTHER" id="PTHR31457">
    <property type="entry name" value="METHYLMALONIC ACIDURIA AND HOMOCYSTINURIA TYPE C PROTEIN"/>
    <property type="match status" value="1"/>
</dbReference>
<keyword evidence="6" id="KW-0285">Flavoprotein</keyword>
<evidence type="ECO:0000256" key="4">
    <source>
        <dbReference type="ARBA" id="ARBA00007762"/>
    </source>
</evidence>